<dbReference type="AlphaFoldDB" id="A0A7G7GBI2"/>
<accession>A0A7G7GBI2</accession>
<dbReference type="Pfam" id="PF06452">
    <property type="entry name" value="CBM9_1"/>
    <property type="match status" value="1"/>
</dbReference>
<evidence type="ECO:0000256" key="1">
    <source>
        <dbReference type="SAM" id="SignalP"/>
    </source>
</evidence>
<name>A0A7G7GBI2_9BACT</name>
<gene>
    <name evidence="3" type="ORF">HUW51_17945</name>
</gene>
<feature type="chain" id="PRO_5028945662" evidence="1">
    <location>
        <begin position="22"/>
        <end position="374"/>
    </location>
</feature>
<organism evidence="3 4">
    <name type="scientific">Adhaeribacter swui</name>
    <dbReference type="NCBI Taxonomy" id="2086471"/>
    <lineage>
        <taxon>Bacteria</taxon>
        <taxon>Pseudomonadati</taxon>
        <taxon>Bacteroidota</taxon>
        <taxon>Cytophagia</taxon>
        <taxon>Cytophagales</taxon>
        <taxon>Hymenobacteraceae</taxon>
        <taxon>Adhaeribacter</taxon>
    </lineage>
</organism>
<evidence type="ECO:0000313" key="3">
    <source>
        <dbReference type="EMBL" id="QNF34516.1"/>
    </source>
</evidence>
<evidence type="ECO:0000259" key="2">
    <source>
        <dbReference type="Pfam" id="PF06452"/>
    </source>
</evidence>
<dbReference type="RefSeq" id="WP_185270994.1">
    <property type="nucleotide sequence ID" value="NZ_CP055156.1"/>
</dbReference>
<dbReference type="GO" id="GO:0030246">
    <property type="term" value="F:carbohydrate binding"/>
    <property type="evidence" value="ECO:0007669"/>
    <property type="project" value="InterPro"/>
</dbReference>
<reference evidence="3 4" key="1">
    <citation type="journal article" date="2018" name="Int. J. Syst. Evol. Microbiol.">
        <title>Adhaeribacter swui sp. nov., isolated from wet mud.</title>
        <authorList>
            <person name="Kim D.U."/>
            <person name="Kim K.W."/>
            <person name="Kang M.S."/>
            <person name="Kim J.Y."/>
            <person name="Jang J.H."/>
            <person name="Kim M.K."/>
        </authorList>
    </citation>
    <scope>NUCLEOTIDE SEQUENCE [LARGE SCALE GENOMIC DNA]</scope>
    <source>
        <strain evidence="3 4">KCTC 52873</strain>
    </source>
</reference>
<dbReference type="GO" id="GO:0004553">
    <property type="term" value="F:hydrolase activity, hydrolyzing O-glycosyl compounds"/>
    <property type="evidence" value="ECO:0007669"/>
    <property type="project" value="InterPro"/>
</dbReference>
<evidence type="ECO:0000313" key="4">
    <source>
        <dbReference type="Proteomes" id="UP000515237"/>
    </source>
</evidence>
<protein>
    <submittedName>
        <fullName evidence="3">Carbohydrate-binding family 9-like protein</fullName>
    </submittedName>
</protein>
<keyword evidence="4" id="KW-1185">Reference proteome</keyword>
<dbReference type="InterPro" id="IPR010502">
    <property type="entry name" value="Carb-bd_dom_fam9"/>
</dbReference>
<proteinExistence type="predicted"/>
<sequence>MRILKLLLLSLFALPSPWVRAQTFFKDKEALFTEPKQYVTYFTAQPPLIDGNLNEPVWQAAPWSDTFMDIEGEAKPKPTYQTRFKMLWNDTCLFVAAELQEPQVWATLKKHDAIIYHDNDFEIFIDPDNDGRHYYEIEVNAFNTLFDLFLDKPYRNGGIAVIPWQAEGLQSRVQVQGTINQPQDTDKSWTVEMAIPFRAIAKNNKSFTPQDKDFWRINFSRVQWDVFVKNNAYVKVTNAQGKVNPEHNWVWSPQGVINMHFPERWGYLFFSRQAVAEETTPAFALPYAEKQKKYLWYLYYQQREYYQKHQHYARSFSDLGLPQNSSIKIDDKLNYFKLETSTHQFMAYVTGPDAVTYTINQDGYIQKLSPKKGP</sequence>
<feature type="signal peptide" evidence="1">
    <location>
        <begin position="1"/>
        <end position="21"/>
    </location>
</feature>
<dbReference type="Proteomes" id="UP000515237">
    <property type="component" value="Chromosome"/>
</dbReference>
<dbReference type="Gene3D" id="2.60.40.1190">
    <property type="match status" value="1"/>
</dbReference>
<feature type="domain" description="Carbohydrate-binding" evidence="2">
    <location>
        <begin position="49"/>
        <end position="204"/>
    </location>
</feature>
<dbReference type="PANTHER" id="PTHR35532">
    <property type="entry name" value="SIMILAR TO POLYHYDROXYALKANOATE DEPOLYMERASE"/>
    <property type="match status" value="1"/>
</dbReference>
<dbReference type="GO" id="GO:0016052">
    <property type="term" value="P:carbohydrate catabolic process"/>
    <property type="evidence" value="ECO:0007669"/>
    <property type="project" value="InterPro"/>
</dbReference>
<dbReference type="KEGG" id="aswu:HUW51_17945"/>
<keyword evidence="1" id="KW-0732">Signal</keyword>
<dbReference type="CDD" id="cd09620">
    <property type="entry name" value="CBM9_like_3"/>
    <property type="match status" value="1"/>
</dbReference>
<dbReference type="SUPFAM" id="SSF49344">
    <property type="entry name" value="CBD9-like"/>
    <property type="match status" value="1"/>
</dbReference>
<dbReference type="EMBL" id="CP055156">
    <property type="protein sequence ID" value="QNF34516.1"/>
    <property type="molecule type" value="Genomic_DNA"/>
</dbReference>
<dbReference type="PANTHER" id="PTHR35532:SF5">
    <property type="entry name" value="CARBOHYDRATE-BINDING DOMAIN-CONTAINING PROTEIN"/>
    <property type="match status" value="1"/>
</dbReference>